<name>A0A4R5NQP3_LENBU</name>
<keyword evidence="8" id="KW-0520">NAD</keyword>
<evidence type="ECO:0000256" key="4">
    <source>
        <dbReference type="ARBA" id="ARBA00022605"/>
    </source>
</evidence>
<accession>A0A4R5NQP3</accession>
<evidence type="ECO:0000256" key="11">
    <source>
        <dbReference type="ARBA" id="ARBA00048628"/>
    </source>
</evidence>
<sequence length="299" mass="32953">MSLTALFKQKTVFSLEVFPPKKDSPTDAILPTLKRLQSLQPDFISVTLGAGGTNHCDGTVAVADLIQNQLNIPAVSHVPGLYQSKDQVLALLDRLDQIHVKNILALRGDRIPGKEPVGDFNHANELVKFVHEQRPDFSIASACYPNCHTEAADFVDDISHLKEKVAAGADHLISQLFFDNQAFYDFKEKTEIAGINVPIEAGIMPCTNKNQIERITQISGVPIPKKFAAIMDRYQDSKEAMLDAGIAFAVDQIIDLVSQGVDGIHLYTMNKSKIAKRIWEETESVFAASNLAKQKANQN</sequence>
<dbReference type="GO" id="GO:0035999">
    <property type="term" value="P:tetrahydrofolate interconversion"/>
    <property type="evidence" value="ECO:0007669"/>
    <property type="project" value="UniProtKB-UniPathway"/>
</dbReference>
<dbReference type="SUPFAM" id="SSF51730">
    <property type="entry name" value="FAD-linked oxidoreductase"/>
    <property type="match status" value="1"/>
</dbReference>
<comment type="cofactor">
    <cofactor evidence="1 12">
        <name>FAD</name>
        <dbReference type="ChEBI" id="CHEBI:57692"/>
    </cofactor>
</comment>
<dbReference type="InterPro" id="IPR004620">
    <property type="entry name" value="MTHF_reductase_bac"/>
</dbReference>
<dbReference type="GO" id="GO:0106312">
    <property type="term" value="F:methylenetetrahydrofolate reductase (NADH) activity"/>
    <property type="evidence" value="ECO:0007669"/>
    <property type="project" value="UniProtKB-EC"/>
</dbReference>
<dbReference type="GeneID" id="72461364"/>
<comment type="caution">
    <text evidence="13">The sequence shown here is derived from an EMBL/GenBank/DDBJ whole genome shotgun (WGS) entry which is preliminary data.</text>
</comment>
<evidence type="ECO:0000256" key="2">
    <source>
        <dbReference type="ARBA" id="ARBA00004777"/>
    </source>
</evidence>
<dbReference type="NCBIfam" id="TIGR00676">
    <property type="entry name" value="fadh2"/>
    <property type="match status" value="1"/>
</dbReference>
<comment type="pathway">
    <text evidence="10">Amino-acid biosynthesis; L-methionine biosynthesis via de novo pathway.</text>
</comment>
<keyword evidence="4" id="KW-0028">Amino-acid biosynthesis</keyword>
<evidence type="ECO:0000256" key="6">
    <source>
        <dbReference type="ARBA" id="ARBA00022827"/>
    </source>
</evidence>
<comment type="pathway">
    <text evidence="2 12">One-carbon metabolism; tetrahydrofolate interconversion.</text>
</comment>
<protein>
    <recommendedName>
        <fullName evidence="12">Methylenetetrahydrofolate reductase</fullName>
        <ecNumber evidence="12">1.5.1.54</ecNumber>
    </recommendedName>
</protein>
<reference evidence="13 14" key="1">
    <citation type="journal article" date="2019" name="Appl. Microbiol. Biotechnol.">
        <title>Uncovering carbohydrate metabolism through a genotype-phenotype association study of 56 lactic acid bacteria genomes.</title>
        <authorList>
            <person name="Buron-Moles G."/>
            <person name="Chailyan A."/>
            <person name="Dolejs I."/>
            <person name="Forster J."/>
            <person name="Miks M.H."/>
        </authorList>
    </citation>
    <scope>NUCLEOTIDE SEQUENCE [LARGE SCALE GENOMIC DNA]</scope>
    <source>
        <strain evidence="13 14">ATCC 4005</strain>
    </source>
</reference>
<dbReference type="EC" id="1.5.1.54" evidence="12"/>
<gene>
    <name evidence="13" type="ORF">C5L32_001242</name>
</gene>
<dbReference type="UniPathway" id="UPA00193"/>
<dbReference type="Gene3D" id="3.20.20.220">
    <property type="match status" value="1"/>
</dbReference>
<dbReference type="PANTHER" id="PTHR45754">
    <property type="entry name" value="METHYLENETETRAHYDROFOLATE REDUCTASE"/>
    <property type="match status" value="1"/>
</dbReference>
<evidence type="ECO:0000256" key="8">
    <source>
        <dbReference type="ARBA" id="ARBA00023027"/>
    </source>
</evidence>
<organism evidence="13 14">
    <name type="scientific">Lentilactobacillus buchneri DSM 20057</name>
    <dbReference type="NCBI Taxonomy" id="1423728"/>
    <lineage>
        <taxon>Bacteria</taxon>
        <taxon>Bacillati</taxon>
        <taxon>Bacillota</taxon>
        <taxon>Bacilli</taxon>
        <taxon>Lactobacillales</taxon>
        <taxon>Lactobacillaceae</taxon>
        <taxon>Lentilactobacillus</taxon>
    </lineage>
</organism>
<dbReference type="EMBL" id="PUFP01000031">
    <property type="protein sequence ID" value="TDG79042.1"/>
    <property type="molecule type" value="Genomic_DNA"/>
</dbReference>
<keyword evidence="9" id="KW-0486">Methionine biosynthesis</keyword>
<evidence type="ECO:0000256" key="12">
    <source>
        <dbReference type="RuleBase" id="RU003862"/>
    </source>
</evidence>
<evidence type="ECO:0000313" key="13">
    <source>
        <dbReference type="EMBL" id="TDG79042.1"/>
    </source>
</evidence>
<dbReference type="GO" id="GO:0005829">
    <property type="term" value="C:cytosol"/>
    <property type="evidence" value="ECO:0007669"/>
    <property type="project" value="InterPro"/>
</dbReference>
<dbReference type="RefSeq" id="WP_013727167.1">
    <property type="nucleotide sequence ID" value="NZ_AZDM01000012.1"/>
</dbReference>
<evidence type="ECO:0000313" key="14">
    <source>
        <dbReference type="Proteomes" id="UP000295181"/>
    </source>
</evidence>
<keyword evidence="5 12" id="KW-0285">Flavoprotein</keyword>
<dbReference type="Proteomes" id="UP000295181">
    <property type="component" value="Unassembled WGS sequence"/>
</dbReference>
<evidence type="ECO:0000256" key="5">
    <source>
        <dbReference type="ARBA" id="ARBA00022630"/>
    </source>
</evidence>
<evidence type="ECO:0000256" key="3">
    <source>
        <dbReference type="ARBA" id="ARBA00006743"/>
    </source>
</evidence>
<dbReference type="GO" id="GO:0009086">
    <property type="term" value="P:methionine biosynthetic process"/>
    <property type="evidence" value="ECO:0007669"/>
    <property type="project" value="UniProtKB-KW"/>
</dbReference>
<keyword evidence="6 12" id="KW-0274">FAD</keyword>
<dbReference type="GO" id="GO:0071949">
    <property type="term" value="F:FAD binding"/>
    <property type="evidence" value="ECO:0007669"/>
    <property type="project" value="TreeGrafter"/>
</dbReference>
<comment type="catalytic activity">
    <reaction evidence="11">
        <text>(6S)-5-methyl-5,6,7,8-tetrahydrofolate + NAD(+) = (6R)-5,10-methylene-5,6,7,8-tetrahydrofolate + NADH + H(+)</text>
        <dbReference type="Rhea" id="RHEA:19821"/>
        <dbReference type="ChEBI" id="CHEBI:15378"/>
        <dbReference type="ChEBI" id="CHEBI:15636"/>
        <dbReference type="ChEBI" id="CHEBI:18608"/>
        <dbReference type="ChEBI" id="CHEBI:57540"/>
        <dbReference type="ChEBI" id="CHEBI:57945"/>
        <dbReference type="EC" id="1.5.1.54"/>
    </reaction>
    <physiologicalReaction direction="right-to-left" evidence="11">
        <dbReference type="Rhea" id="RHEA:19823"/>
    </physiologicalReaction>
</comment>
<proteinExistence type="inferred from homology"/>
<dbReference type="InterPro" id="IPR003171">
    <property type="entry name" value="Mehydrof_redctse-like"/>
</dbReference>
<evidence type="ECO:0000256" key="10">
    <source>
        <dbReference type="ARBA" id="ARBA00034478"/>
    </source>
</evidence>
<dbReference type="CDD" id="cd00537">
    <property type="entry name" value="MTHFR"/>
    <property type="match status" value="1"/>
</dbReference>
<dbReference type="PANTHER" id="PTHR45754:SF3">
    <property type="entry name" value="METHYLENETETRAHYDROFOLATE REDUCTASE (NADPH)"/>
    <property type="match status" value="1"/>
</dbReference>
<keyword evidence="7 12" id="KW-0560">Oxidoreductase</keyword>
<evidence type="ECO:0000256" key="7">
    <source>
        <dbReference type="ARBA" id="ARBA00023002"/>
    </source>
</evidence>
<dbReference type="InterPro" id="IPR029041">
    <property type="entry name" value="FAD-linked_oxidoreductase-like"/>
</dbReference>
<dbReference type="AlphaFoldDB" id="A0A4R5NQP3"/>
<comment type="similarity">
    <text evidence="3 12">Belongs to the methylenetetrahydrofolate reductase family.</text>
</comment>
<evidence type="ECO:0000256" key="9">
    <source>
        <dbReference type="ARBA" id="ARBA00023167"/>
    </source>
</evidence>
<evidence type="ECO:0000256" key="1">
    <source>
        <dbReference type="ARBA" id="ARBA00001974"/>
    </source>
</evidence>
<dbReference type="Pfam" id="PF02219">
    <property type="entry name" value="MTHFR"/>
    <property type="match status" value="1"/>
</dbReference>